<accession>T1B2C1</accession>
<reference evidence="1" key="2">
    <citation type="journal article" date="2014" name="ISME J.">
        <title>Microbial stratification in low pH oxic and suboxic macroscopic growths along an acid mine drainage.</title>
        <authorList>
            <person name="Mendez-Garcia C."/>
            <person name="Mesa V."/>
            <person name="Sprenger R.R."/>
            <person name="Richter M."/>
            <person name="Diez M.S."/>
            <person name="Solano J."/>
            <person name="Bargiela R."/>
            <person name="Golyshina O.V."/>
            <person name="Manteca A."/>
            <person name="Ramos J.L."/>
            <person name="Gallego J.R."/>
            <person name="Llorente I."/>
            <person name="Martins Dos Santos V.A."/>
            <person name="Jensen O.N."/>
            <person name="Pelaez A.I."/>
            <person name="Sanchez J."/>
            <person name="Ferrer M."/>
        </authorList>
    </citation>
    <scope>NUCLEOTIDE SEQUENCE</scope>
</reference>
<protein>
    <submittedName>
        <fullName evidence="1">Swf/snf family helicase</fullName>
    </submittedName>
</protein>
<sequence length="194" mass="21071">SYLTPLALCGHPAVYDMSHPEERIELEESLPELLITEDPGGFRIDISHRSQFAKLSIETVSATRYRVVNLSSRAVDLAKRLPPGGLVVPREAKDRLLALLGRQSPFVTLRAEIAASDLPAEEGRPAPVLQLSPFAEGLSVTAGVRPFGPDGPFFHTARGGRLVTAQSEGTTRHARRDPARESALLETLLAEHLP</sequence>
<feature type="non-terminal residue" evidence="1">
    <location>
        <position position="194"/>
    </location>
</feature>
<evidence type="ECO:0000313" key="1">
    <source>
        <dbReference type="EMBL" id="EQD67011.1"/>
    </source>
</evidence>
<reference evidence="1" key="1">
    <citation type="submission" date="2013-08" db="EMBL/GenBank/DDBJ databases">
        <authorList>
            <person name="Mendez C."/>
            <person name="Richter M."/>
            <person name="Ferrer M."/>
            <person name="Sanchez J."/>
        </authorList>
    </citation>
    <scope>NUCLEOTIDE SEQUENCE</scope>
</reference>
<gene>
    <name evidence="1" type="ORF">B1A_07879</name>
</gene>
<keyword evidence="1" id="KW-0347">Helicase</keyword>
<proteinExistence type="predicted"/>
<keyword evidence="1" id="KW-0067">ATP-binding</keyword>
<name>T1B2C1_9ZZZZ</name>
<dbReference type="EMBL" id="AUZX01005643">
    <property type="protein sequence ID" value="EQD67011.1"/>
    <property type="molecule type" value="Genomic_DNA"/>
</dbReference>
<comment type="caution">
    <text evidence="1">The sequence shown here is derived from an EMBL/GenBank/DDBJ whole genome shotgun (WGS) entry which is preliminary data.</text>
</comment>
<feature type="non-terminal residue" evidence="1">
    <location>
        <position position="1"/>
    </location>
</feature>
<keyword evidence="1" id="KW-0378">Hydrolase</keyword>
<keyword evidence="1" id="KW-0547">Nucleotide-binding</keyword>
<dbReference type="AlphaFoldDB" id="T1B2C1"/>
<organism evidence="1">
    <name type="scientific">mine drainage metagenome</name>
    <dbReference type="NCBI Taxonomy" id="410659"/>
    <lineage>
        <taxon>unclassified sequences</taxon>
        <taxon>metagenomes</taxon>
        <taxon>ecological metagenomes</taxon>
    </lineage>
</organism>
<dbReference type="GO" id="GO:0004386">
    <property type="term" value="F:helicase activity"/>
    <property type="evidence" value="ECO:0007669"/>
    <property type="project" value="UniProtKB-KW"/>
</dbReference>